<proteinExistence type="predicted"/>
<feature type="transmembrane region" description="Helical" evidence="6">
    <location>
        <begin position="261"/>
        <end position="281"/>
    </location>
</feature>
<feature type="transmembrane region" description="Helical" evidence="6">
    <location>
        <begin position="29"/>
        <end position="50"/>
    </location>
</feature>
<evidence type="ECO:0000256" key="6">
    <source>
        <dbReference type="SAM" id="Phobius"/>
    </source>
</evidence>
<dbReference type="GO" id="GO:0022857">
    <property type="term" value="F:transmembrane transporter activity"/>
    <property type="evidence" value="ECO:0007669"/>
    <property type="project" value="InterPro"/>
</dbReference>
<evidence type="ECO:0000256" key="4">
    <source>
        <dbReference type="ARBA" id="ARBA00022989"/>
    </source>
</evidence>
<dbReference type="RefSeq" id="WP_206362239.1">
    <property type="nucleotide sequence ID" value="NZ_BAABEI010000002.1"/>
</dbReference>
<feature type="transmembrane region" description="Helical" evidence="6">
    <location>
        <begin position="142"/>
        <end position="163"/>
    </location>
</feature>
<keyword evidence="8" id="KW-1185">Reference proteome</keyword>
<evidence type="ECO:0000256" key="2">
    <source>
        <dbReference type="ARBA" id="ARBA00022475"/>
    </source>
</evidence>
<comment type="subcellular location">
    <subcellularLocation>
        <location evidence="1">Cell membrane</location>
        <topology evidence="1">Multi-pass membrane protein</topology>
    </subcellularLocation>
</comment>
<keyword evidence="5 6" id="KW-0472">Membrane</keyword>
<dbReference type="Proteomes" id="UP000295351">
    <property type="component" value="Unassembled WGS sequence"/>
</dbReference>
<accession>A0A4R2CXW9</accession>
<feature type="transmembrane region" description="Helical" evidence="6">
    <location>
        <begin position="183"/>
        <end position="203"/>
    </location>
</feature>
<evidence type="ECO:0000313" key="8">
    <source>
        <dbReference type="Proteomes" id="UP000295351"/>
    </source>
</evidence>
<feature type="transmembrane region" description="Helical" evidence="6">
    <location>
        <begin position="288"/>
        <end position="308"/>
    </location>
</feature>
<sequence length="339" mass="35518">MTPILADSAGPRSRTQRQSLLKQIMGMPAGAIFLVFMTLQVVCIAGALLYPNEFRYLSPQNLTILMKAIPVLGCLALGAGVLMIAGEFDLSIGSVYTFTAVLMASLVGAGVSAFLAAPLGIVVGLLIGLLNGHITLRFGLPSFIVTLGGLLFWRGAVLLYNGAVQVRFDPEPIFTSLFSGTLLGINAAFIWIVLFVVGFHFLLHRHRFGNHVFATGGNRGAAEAIGINTARVKLIAFAIAGGMAAVAGILATARVGSVQPGQGAGLELQAIAACVIGGLSLRGGRGSIIGIFLGVLLIHTITDVLLLLRAPGFYLDMFIATLIVLAAIFNHLIERRGIA</sequence>
<dbReference type="GO" id="GO:0005886">
    <property type="term" value="C:plasma membrane"/>
    <property type="evidence" value="ECO:0007669"/>
    <property type="project" value="UniProtKB-SubCell"/>
</dbReference>
<name>A0A4R2CXW9_SHIGR</name>
<organism evidence="7 8">
    <name type="scientific">Shinella granuli</name>
    <dbReference type="NCBI Taxonomy" id="323621"/>
    <lineage>
        <taxon>Bacteria</taxon>
        <taxon>Pseudomonadati</taxon>
        <taxon>Pseudomonadota</taxon>
        <taxon>Alphaproteobacteria</taxon>
        <taxon>Hyphomicrobiales</taxon>
        <taxon>Rhizobiaceae</taxon>
        <taxon>Shinella</taxon>
    </lineage>
</organism>
<dbReference type="EMBL" id="SLVX01000005">
    <property type="protein sequence ID" value="TCN46083.1"/>
    <property type="molecule type" value="Genomic_DNA"/>
</dbReference>
<keyword evidence="4 6" id="KW-1133">Transmembrane helix</keyword>
<dbReference type="AlphaFoldDB" id="A0A4R2CXW9"/>
<gene>
    <name evidence="7" type="ORF">EV665_105170</name>
</gene>
<feature type="transmembrane region" description="Helical" evidence="6">
    <location>
        <begin position="62"/>
        <end position="85"/>
    </location>
</feature>
<evidence type="ECO:0000256" key="1">
    <source>
        <dbReference type="ARBA" id="ARBA00004651"/>
    </source>
</evidence>
<feature type="transmembrane region" description="Helical" evidence="6">
    <location>
        <begin position="234"/>
        <end position="255"/>
    </location>
</feature>
<dbReference type="Pfam" id="PF02653">
    <property type="entry name" value="BPD_transp_2"/>
    <property type="match status" value="1"/>
</dbReference>
<dbReference type="CDD" id="cd06579">
    <property type="entry name" value="TM_PBP1_transp_AraH_like"/>
    <property type="match status" value="1"/>
</dbReference>
<evidence type="ECO:0000256" key="5">
    <source>
        <dbReference type="ARBA" id="ARBA00023136"/>
    </source>
</evidence>
<keyword evidence="2" id="KW-1003">Cell membrane</keyword>
<comment type="caution">
    <text evidence="7">The sequence shown here is derived from an EMBL/GenBank/DDBJ whole genome shotgun (WGS) entry which is preliminary data.</text>
</comment>
<protein>
    <submittedName>
        <fullName evidence="7">Monosaccharide ABC transporter membrane protein (CUT2 family)</fullName>
    </submittedName>
</protein>
<dbReference type="InterPro" id="IPR001851">
    <property type="entry name" value="ABC_transp_permease"/>
</dbReference>
<dbReference type="PANTHER" id="PTHR32196">
    <property type="entry name" value="ABC TRANSPORTER PERMEASE PROTEIN YPHD-RELATED-RELATED"/>
    <property type="match status" value="1"/>
</dbReference>
<evidence type="ECO:0000256" key="3">
    <source>
        <dbReference type="ARBA" id="ARBA00022692"/>
    </source>
</evidence>
<evidence type="ECO:0000313" key="7">
    <source>
        <dbReference type="EMBL" id="TCN46083.1"/>
    </source>
</evidence>
<keyword evidence="3 6" id="KW-0812">Transmembrane</keyword>
<feature type="transmembrane region" description="Helical" evidence="6">
    <location>
        <begin position="314"/>
        <end position="333"/>
    </location>
</feature>
<reference evidence="7 8" key="1">
    <citation type="submission" date="2019-03" db="EMBL/GenBank/DDBJ databases">
        <title>Genomic Encyclopedia of Type Strains, Phase IV (KMG-IV): sequencing the most valuable type-strain genomes for metagenomic binning, comparative biology and taxonomic classification.</title>
        <authorList>
            <person name="Goeker M."/>
        </authorList>
    </citation>
    <scope>NUCLEOTIDE SEQUENCE [LARGE SCALE GENOMIC DNA]</scope>
    <source>
        <strain evidence="7 8">DSM 18401</strain>
    </source>
</reference>
<feature type="transmembrane region" description="Helical" evidence="6">
    <location>
        <begin position="97"/>
        <end position="130"/>
    </location>
</feature>